<dbReference type="InParanoid" id="A2DPP0"/>
<dbReference type="Proteomes" id="UP000001542">
    <property type="component" value="Unassembled WGS sequence"/>
</dbReference>
<sequence length="740" mass="82418">MAEWNEPRFSFYKKSEQLTHYYGDNLFPVVASSSDNHFILLTDTNELYTYGESHAQSSDNIINTNNMLKKVDLPEHSRILDISCGNHFSILLHECNSISILTEDSSELVPNPESPRGLSSNLELFAFAAGLSDIYLYESAKSFKKATIPDDKIITTAVTDFGLFVLSIQGKLYYSSTKELQFKPVEINFTTQSIFNLTCGIIAVSADNRVYMIEDNLKVREIIAPYGTHIVEAAFFGFLYCLDATGRVLTANTNSTRPVLMLNSQLSTYNVSCMTASHLALILFRGENPSSPLGIPPPEHTFLNNVDATIDGHKLLLACDSYVFLSNRRVTMNDFTDIIRGGAKIEYGPNSLRIYYTDESRLIGVDTDFKTSFSFNFLPGDVVETDDGQRSTVVGISDDRVWVEPFSNTRLVYCASDPRRLSIVTRKDHNVERLIVDGVAASVDRTPSFCEFLKLGASLGDLLRIPERGACEFIGVLSCRLVMKDFATNSLFSIPSLRLETLRTFVDKDKKRRIVTPDGIVDVSVYSKGMIFQCTDRVLTPMGIGTVIGYKGDKIYVQTDEMRIADIGGAPFSVIDLSLVRRTASVARKTFKLKDGDSILLSVSTDDRVYNLMAGDRVLEHDTRGRIAGVSNKKLYVLRDGKKYVEQIEDAELLFRADINGGECCETYEVGSPALGMSALIPDDVVRFEGDDAMYAFKGIARSGPLFVRRDTLEMFSTSFSALLTPSSYTLIERRAIPKN</sequence>
<keyword evidence="2" id="KW-1185">Reference proteome</keyword>
<dbReference type="AlphaFoldDB" id="A2DPP0"/>
<reference evidence="1" key="1">
    <citation type="submission" date="2006-10" db="EMBL/GenBank/DDBJ databases">
        <authorList>
            <person name="Amadeo P."/>
            <person name="Zhao Q."/>
            <person name="Wortman J."/>
            <person name="Fraser-Liggett C."/>
            <person name="Carlton J."/>
        </authorList>
    </citation>
    <scope>NUCLEOTIDE SEQUENCE</scope>
    <source>
        <strain evidence="1">G3</strain>
    </source>
</reference>
<protein>
    <submittedName>
        <fullName evidence="1">Uncharacterized protein</fullName>
    </submittedName>
</protein>
<dbReference type="VEuPathDB" id="TrichDB:TVAG_235220"/>
<dbReference type="SUPFAM" id="SSF50985">
    <property type="entry name" value="RCC1/BLIP-II"/>
    <property type="match status" value="1"/>
</dbReference>
<proteinExistence type="predicted"/>
<dbReference type="VEuPathDB" id="TrichDB:TVAGG3_0935020"/>
<gene>
    <name evidence="1" type="ORF">TVAG_235220</name>
</gene>
<dbReference type="EMBL" id="DS113228">
    <property type="protein sequence ID" value="EAY17640.1"/>
    <property type="molecule type" value="Genomic_DNA"/>
</dbReference>
<dbReference type="OrthoDB" id="10624497at2759"/>
<dbReference type="KEGG" id="tva:4775658"/>
<dbReference type="InterPro" id="IPR009091">
    <property type="entry name" value="RCC1/BLIP-II"/>
</dbReference>
<evidence type="ECO:0000313" key="2">
    <source>
        <dbReference type="Proteomes" id="UP000001542"/>
    </source>
</evidence>
<organism evidence="1 2">
    <name type="scientific">Trichomonas vaginalis (strain ATCC PRA-98 / G3)</name>
    <dbReference type="NCBI Taxonomy" id="412133"/>
    <lineage>
        <taxon>Eukaryota</taxon>
        <taxon>Metamonada</taxon>
        <taxon>Parabasalia</taxon>
        <taxon>Trichomonadida</taxon>
        <taxon>Trichomonadidae</taxon>
        <taxon>Trichomonas</taxon>
    </lineage>
</organism>
<dbReference type="RefSeq" id="XP_001329775.1">
    <property type="nucleotide sequence ID" value="XM_001329740.1"/>
</dbReference>
<reference evidence="1" key="2">
    <citation type="journal article" date="2007" name="Science">
        <title>Draft genome sequence of the sexually transmitted pathogen Trichomonas vaginalis.</title>
        <authorList>
            <person name="Carlton J.M."/>
            <person name="Hirt R.P."/>
            <person name="Silva J.C."/>
            <person name="Delcher A.L."/>
            <person name="Schatz M."/>
            <person name="Zhao Q."/>
            <person name="Wortman J.R."/>
            <person name="Bidwell S.L."/>
            <person name="Alsmark U.C.M."/>
            <person name="Besteiro S."/>
            <person name="Sicheritz-Ponten T."/>
            <person name="Noel C.J."/>
            <person name="Dacks J.B."/>
            <person name="Foster P.G."/>
            <person name="Simillion C."/>
            <person name="Van de Peer Y."/>
            <person name="Miranda-Saavedra D."/>
            <person name="Barton G.J."/>
            <person name="Westrop G.D."/>
            <person name="Mueller S."/>
            <person name="Dessi D."/>
            <person name="Fiori P.L."/>
            <person name="Ren Q."/>
            <person name="Paulsen I."/>
            <person name="Zhang H."/>
            <person name="Bastida-Corcuera F.D."/>
            <person name="Simoes-Barbosa A."/>
            <person name="Brown M.T."/>
            <person name="Hayes R.D."/>
            <person name="Mukherjee M."/>
            <person name="Okumura C.Y."/>
            <person name="Schneider R."/>
            <person name="Smith A.J."/>
            <person name="Vanacova S."/>
            <person name="Villalvazo M."/>
            <person name="Haas B.J."/>
            <person name="Pertea M."/>
            <person name="Feldblyum T.V."/>
            <person name="Utterback T.R."/>
            <person name="Shu C.L."/>
            <person name="Osoegawa K."/>
            <person name="de Jong P.J."/>
            <person name="Hrdy I."/>
            <person name="Horvathova L."/>
            <person name="Zubacova Z."/>
            <person name="Dolezal P."/>
            <person name="Malik S.B."/>
            <person name="Logsdon J.M. Jr."/>
            <person name="Henze K."/>
            <person name="Gupta A."/>
            <person name="Wang C.C."/>
            <person name="Dunne R.L."/>
            <person name="Upcroft J.A."/>
            <person name="Upcroft P."/>
            <person name="White O."/>
            <person name="Salzberg S.L."/>
            <person name="Tang P."/>
            <person name="Chiu C.-H."/>
            <person name="Lee Y.-S."/>
            <person name="Embley T.M."/>
            <person name="Coombs G.H."/>
            <person name="Mottram J.C."/>
            <person name="Tachezy J."/>
            <person name="Fraser-Liggett C.M."/>
            <person name="Johnson P.J."/>
        </authorList>
    </citation>
    <scope>NUCLEOTIDE SEQUENCE [LARGE SCALE GENOMIC DNA]</scope>
    <source>
        <strain evidence="1">G3</strain>
    </source>
</reference>
<name>A2DPP0_TRIV3</name>
<accession>A2DPP0</accession>
<evidence type="ECO:0000313" key="1">
    <source>
        <dbReference type="EMBL" id="EAY17640.1"/>
    </source>
</evidence>
<dbReference type="Gene3D" id="2.130.10.30">
    <property type="entry name" value="Regulator of chromosome condensation 1/beta-lactamase-inhibitor protein II"/>
    <property type="match status" value="1"/>
</dbReference>